<dbReference type="GO" id="GO:0005886">
    <property type="term" value="C:plasma membrane"/>
    <property type="evidence" value="ECO:0007669"/>
    <property type="project" value="UniProtKB-SubCell"/>
</dbReference>
<feature type="transmembrane region" description="Helical" evidence="9">
    <location>
        <begin position="141"/>
        <end position="160"/>
    </location>
</feature>
<evidence type="ECO:0000256" key="7">
    <source>
        <dbReference type="ARBA" id="ARBA00023136"/>
    </source>
</evidence>
<dbReference type="PANTHER" id="PTHR42770:SF18">
    <property type="entry name" value="ARGININE_AGMATINE ANTIPORTER"/>
    <property type="match status" value="1"/>
</dbReference>
<keyword evidence="4" id="KW-1003">Cell membrane</keyword>
<evidence type="ECO:0000256" key="1">
    <source>
        <dbReference type="ARBA" id="ARBA00004651"/>
    </source>
</evidence>
<evidence type="ECO:0000256" key="4">
    <source>
        <dbReference type="ARBA" id="ARBA00022475"/>
    </source>
</evidence>
<dbReference type="Gene3D" id="1.20.1740.10">
    <property type="entry name" value="Amino acid/polyamine transporter I"/>
    <property type="match status" value="1"/>
</dbReference>
<feature type="transmembrane region" description="Helical" evidence="9">
    <location>
        <begin position="258"/>
        <end position="287"/>
    </location>
</feature>
<comment type="function">
    <text evidence="8">Major component of the acid-resistance (AR) system allowing enteric pathogens to survive the acidic environment in the stomach. Exchanges extracellular arginine for its intracellular decarboxylation product agmatine (Agm) thereby expelling intracellular protons. Probably undergoes several conformational states in order to translocate the substrate across the membrane; keeps the substrate accessible to only 1 side of the membrane at a time by opening and closing 3 membrane-internal gates.</text>
</comment>
<evidence type="ECO:0000256" key="8">
    <source>
        <dbReference type="ARBA" id="ARBA00045636"/>
    </source>
</evidence>
<evidence type="ECO:0000256" key="2">
    <source>
        <dbReference type="ARBA" id="ARBA00008220"/>
    </source>
</evidence>
<dbReference type="Pfam" id="PF13520">
    <property type="entry name" value="AA_permease_2"/>
    <property type="match status" value="1"/>
</dbReference>
<feature type="transmembrane region" description="Helical" evidence="9">
    <location>
        <begin position="364"/>
        <end position="382"/>
    </location>
</feature>
<organism evidence="10 11">
    <name type="scientific">Aurantiacibacter rhizosphaerae</name>
    <dbReference type="NCBI Taxonomy" id="2691582"/>
    <lineage>
        <taxon>Bacteria</taxon>
        <taxon>Pseudomonadati</taxon>
        <taxon>Pseudomonadota</taxon>
        <taxon>Alphaproteobacteria</taxon>
        <taxon>Sphingomonadales</taxon>
        <taxon>Erythrobacteraceae</taxon>
        <taxon>Aurantiacibacter</taxon>
    </lineage>
</organism>
<proteinExistence type="inferred from homology"/>
<keyword evidence="5 9" id="KW-0812">Transmembrane</keyword>
<sequence>MMSISLVIGTMIGSGIYFQPSALAPLGWNMVIGWLISGLGALCLAITFRFLMDGTGEGIQHNIERITGEVPGFLAMFSYWAAGFASIAALVIAGGSILADFLFEEPSTSSGVVMAFILLGLITAINLIGTRSAGRMQVLSVAIKIIPLLLVIGALTWFMLGSKPVQPMAPAPVEIDGISGAVALTLFAFLGFETASVPVNKIRNPERNIPIALIGGTSLVLVLYLLVSLGLMLLIPWQDIASSTSPVSDALATVLGPVAGGLVALCILVSVTGCANGLVLIGADCTYSMALRNEMPQLFARTSRDGVRYWGVIVQSVIVALFIIGNTSRGLSAMFTFLALLTTGGILVFYFLAIVAAIKENRTVARWPVMAIGIAFTGLAIYGSGLEVGLWVFALLAIGLALRWYCRRSAVRVPAEGIA</sequence>
<feature type="transmembrane region" description="Helical" evidence="9">
    <location>
        <begin position="388"/>
        <end position="406"/>
    </location>
</feature>
<protein>
    <recommendedName>
        <fullName evidence="3">Arginine/agmatine antiporter</fullName>
    </recommendedName>
</protein>
<reference evidence="10 11" key="2">
    <citation type="submission" date="2020-02" db="EMBL/GenBank/DDBJ databases">
        <title>Erythrobacter dongmakensis sp. nov., isolated from a tidal mudflat.</title>
        <authorList>
            <person name="Kim I.S."/>
        </authorList>
    </citation>
    <scope>NUCLEOTIDE SEQUENCE [LARGE SCALE GENOMIC DNA]</scope>
    <source>
        <strain evidence="10 11">GH3-10</strain>
    </source>
</reference>
<evidence type="ECO:0000256" key="9">
    <source>
        <dbReference type="SAM" id="Phobius"/>
    </source>
</evidence>
<dbReference type="InterPro" id="IPR050367">
    <property type="entry name" value="APC_superfamily"/>
</dbReference>
<comment type="subcellular location">
    <subcellularLocation>
        <location evidence="1">Cell membrane</location>
        <topology evidence="1">Multi-pass membrane protein</topology>
    </subcellularLocation>
</comment>
<feature type="transmembrane region" description="Helical" evidence="9">
    <location>
        <begin position="180"/>
        <end position="199"/>
    </location>
</feature>
<dbReference type="PIRSF" id="PIRSF006060">
    <property type="entry name" value="AA_transporter"/>
    <property type="match status" value="1"/>
</dbReference>
<feature type="transmembrane region" description="Helical" evidence="9">
    <location>
        <begin position="73"/>
        <end position="99"/>
    </location>
</feature>
<gene>
    <name evidence="10" type="ORF">GRF63_15635</name>
</gene>
<evidence type="ECO:0000256" key="5">
    <source>
        <dbReference type="ARBA" id="ARBA00022692"/>
    </source>
</evidence>
<comment type="caution">
    <text evidence="10">The sequence shown here is derived from an EMBL/GenBank/DDBJ whole genome shotgun (WGS) entry which is preliminary data.</text>
</comment>
<dbReference type="PANTHER" id="PTHR42770">
    <property type="entry name" value="AMINO ACID TRANSPORTER-RELATED"/>
    <property type="match status" value="1"/>
</dbReference>
<evidence type="ECO:0000313" key="11">
    <source>
        <dbReference type="Proteomes" id="UP000461409"/>
    </source>
</evidence>
<feature type="transmembrane region" description="Helical" evidence="9">
    <location>
        <begin position="111"/>
        <end position="129"/>
    </location>
</feature>
<evidence type="ECO:0000313" key="10">
    <source>
        <dbReference type="EMBL" id="MWV29335.1"/>
    </source>
</evidence>
<comment type="similarity">
    <text evidence="2">Belongs to the amino acid-polyamine-organocation (APC) superfamily. Basic amino acid/polyamine antiporter (APA) (TC 2.A.3.2) family.</text>
</comment>
<accession>A0A844XIE0</accession>
<dbReference type="Proteomes" id="UP000461409">
    <property type="component" value="Unassembled WGS sequence"/>
</dbReference>
<dbReference type="GO" id="GO:0022857">
    <property type="term" value="F:transmembrane transporter activity"/>
    <property type="evidence" value="ECO:0007669"/>
    <property type="project" value="InterPro"/>
</dbReference>
<evidence type="ECO:0000256" key="3">
    <source>
        <dbReference type="ARBA" id="ARBA00021069"/>
    </source>
</evidence>
<keyword evidence="6 9" id="KW-1133">Transmembrane helix</keyword>
<dbReference type="EMBL" id="WUBR01000004">
    <property type="protein sequence ID" value="MWV29335.1"/>
    <property type="molecule type" value="Genomic_DNA"/>
</dbReference>
<keyword evidence="11" id="KW-1185">Reference proteome</keyword>
<reference evidence="10 11" key="1">
    <citation type="submission" date="2019-12" db="EMBL/GenBank/DDBJ databases">
        <authorList>
            <person name="Lee S.D."/>
        </authorList>
    </citation>
    <scope>NUCLEOTIDE SEQUENCE [LARGE SCALE GENOMIC DNA]</scope>
    <source>
        <strain evidence="10 11">GH3-10</strain>
    </source>
</reference>
<feature type="transmembrane region" description="Helical" evidence="9">
    <location>
        <begin position="211"/>
        <end position="238"/>
    </location>
</feature>
<feature type="transmembrane region" description="Helical" evidence="9">
    <location>
        <begin position="331"/>
        <end position="352"/>
    </location>
</feature>
<feature type="transmembrane region" description="Helical" evidence="9">
    <location>
        <begin position="28"/>
        <end position="52"/>
    </location>
</feature>
<evidence type="ECO:0000256" key="6">
    <source>
        <dbReference type="ARBA" id="ARBA00022989"/>
    </source>
</evidence>
<name>A0A844XIE0_9SPHN</name>
<feature type="transmembrane region" description="Helical" evidence="9">
    <location>
        <begin position="307"/>
        <end position="325"/>
    </location>
</feature>
<dbReference type="InterPro" id="IPR002293">
    <property type="entry name" value="AA/rel_permease1"/>
</dbReference>
<dbReference type="AlphaFoldDB" id="A0A844XIE0"/>
<keyword evidence="7 9" id="KW-0472">Membrane</keyword>